<gene>
    <name evidence="2" type="ORF">Pka01_44960</name>
</gene>
<keyword evidence="1" id="KW-0732">Signal</keyword>
<sequence>MVYGLAAATMVIGLTAAVEPAQATPMRQTAPTRQAAAVPPAWKIFYAGRLTEGYLHSVAAPSASSAWAVGQYQDANGDHHAAVLRWNGRAWSLIPPGSLPDMKYWYSVSASSPRDVWVYGWNEERAGVAHFDGRRWREVAFPELPEGAPVSYAELASAGKATWLVGETWVSRRVRGGWKTTAVPAGVRISSIDARSATDAWIAGTVYTEAKGLQPYTARWNGRSWKRVKTPANNLGVNDVWAQSRKSVWVTGLIPKGEGWIPTVLHWNGERWKNVKMPDKGQWPLAISGNGGKVWVTGDPAGFSGPPLYWRFDGRRWKTVAGTVPAGGRVEAVNALAPIKGTARLWSVGNYIVDDGQVAHGFGLIQRDR</sequence>
<feature type="chain" id="PRO_5035266914" evidence="1">
    <location>
        <begin position="24"/>
        <end position="369"/>
    </location>
</feature>
<accession>A0A8J3PUN6</accession>
<proteinExistence type="predicted"/>
<dbReference type="Proteomes" id="UP000630097">
    <property type="component" value="Unassembled WGS sequence"/>
</dbReference>
<evidence type="ECO:0000256" key="1">
    <source>
        <dbReference type="SAM" id="SignalP"/>
    </source>
</evidence>
<protein>
    <submittedName>
        <fullName evidence="2">Uncharacterized protein</fullName>
    </submittedName>
</protein>
<name>A0A8J3PUN6_9ACTN</name>
<reference evidence="2 3" key="1">
    <citation type="submission" date="2021-01" db="EMBL/GenBank/DDBJ databases">
        <title>Whole genome shotgun sequence of Planotetraspora kaengkrachanensis NBRC 104272.</title>
        <authorList>
            <person name="Komaki H."/>
            <person name="Tamura T."/>
        </authorList>
    </citation>
    <scope>NUCLEOTIDE SEQUENCE [LARGE SCALE GENOMIC DNA]</scope>
    <source>
        <strain evidence="2 3">NBRC 104272</strain>
    </source>
</reference>
<evidence type="ECO:0000313" key="3">
    <source>
        <dbReference type="Proteomes" id="UP000630097"/>
    </source>
</evidence>
<organism evidence="2 3">
    <name type="scientific">Planotetraspora kaengkrachanensis</name>
    <dbReference type="NCBI Taxonomy" id="575193"/>
    <lineage>
        <taxon>Bacteria</taxon>
        <taxon>Bacillati</taxon>
        <taxon>Actinomycetota</taxon>
        <taxon>Actinomycetes</taxon>
        <taxon>Streptosporangiales</taxon>
        <taxon>Streptosporangiaceae</taxon>
        <taxon>Planotetraspora</taxon>
    </lineage>
</organism>
<dbReference type="AlphaFoldDB" id="A0A8J3PUN6"/>
<feature type="signal peptide" evidence="1">
    <location>
        <begin position="1"/>
        <end position="23"/>
    </location>
</feature>
<dbReference type="EMBL" id="BONV01000019">
    <property type="protein sequence ID" value="GIG81369.1"/>
    <property type="molecule type" value="Genomic_DNA"/>
</dbReference>
<keyword evidence="3" id="KW-1185">Reference proteome</keyword>
<comment type="caution">
    <text evidence="2">The sequence shown here is derived from an EMBL/GenBank/DDBJ whole genome shotgun (WGS) entry which is preliminary data.</text>
</comment>
<evidence type="ECO:0000313" key="2">
    <source>
        <dbReference type="EMBL" id="GIG81369.1"/>
    </source>
</evidence>